<protein>
    <submittedName>
        <fullName evidence="2">Uncharacterized protein</fullName>
    </submittedName>
</protein>
<feature type="region of interest" description="Disordered" evidence="1">
    <location>
        <begin position="87"/>
        <end position="151"/>
    </location>
</feature>
<gene>
    <name evidence="2" type="ORF">BRAFLDRAFT_81821</name>
</gene>
<organism>
    <name type="scientific">Branchiostoma floridae</name>
    <name type="common">Florida lancelet</name>
    <name type="synonym">Amphioxus</name>
    <dbReference type="NCBI Taxonomy" id="7739"/>
    <lineage>
        <taxon>Eukaryota</taxon>
        <taxon>Metazoa</taxon>
        <taxon>Chordata</taxon>
        <taxon>Cephalochordata</taxon>
        <taxon>Leptocardii</taxon>
        <taxon>Amphioxiformes</taxon>
        <taxon>Branchiostomatidae</taxon>
        <taxon>Branchiostoma</taxon>
    </lineage>
</organism>
<dbReference type="InParanoid" id="C3YXE7"/>
<evidence type="ECO:0000256" key="1">
    <source>
        <dbReference type="SAM" id="MobiDB-lite"/>
    </source>
</evidence>
<feature type="compositionally biased region" description="Gly residues" evidence="1">
    <location>
        <begin position="214"/>
        <end position="223"/>
    </location>
</feature>
<name>C3YXE7_BRAFL</name>
<feature type="compositionally biased region" description="Polar residues" evidence="1">
    <location>
        <begin position="91"/>
        <end position="104"/>
    </location>
</feature>
<feature type="region of interest" description="Disordered" evidence="1">
    <location>
        <begin position="181"/>
        <end position="242"/>
    </location>
</feature>
<feature type="compositionally biased region" description="Basic and acidic residues" evidence="1">
    <location>
        <begin position="195"/>
        <end position="210"/>
    </location>
</feature>
<dbReference type="EMBL" id="GG666562">
    <property type="protein sequence ID" value="EEN55165.1"/>
    <property type="molecule type" value="Genomic_DNA"/>
</dbReference>
<evidence type="ECO:0000313" key="2">
    <source>
        <dbReference type="EMBL" id="EEN55165.1"/>
    </source>
</evidence>
<feature type="region of interest" description="Disordered" evidence="1">
    <location>
        <begin position="14"/>
        <end position="33"/>
    </location>
</feature>
<proteinExistence type="predicted"/>
<feature type="compositionally biased region" description="Polar residues" evidence="1">
    <location>
        <begin position="229"/>
        <end position="242"/>
    </location>
</feature>
<reference evidence="2" key="1">
    <citation type="journal article" date="2008" name="Nature">
        <title>The amphioxus genome and the evolution of the chordate karyotype.</title>
        <authorList>
            <consortium name="US DOE Joint Genome Institute (JGI-PGF)"/>
            <person name="Putnam N.H."/>
            <person name="Butts T."/>
            <person name="Ferrier D.E.K."/>
            <person name="Furlong R.F."/>
            <person name="Hellsten U."/>
            <person name="Kawashima T."/>
            <person name="Robinson-Rechavi M."/>
            <person name="Shoguchi E."/>
            <person name="Terry A."/>
            <person name="Yu J.-K."/>
            <person name="Benito-Gutierrez E.L."/>
            <person name="Dubchak I."/>
            <person name="Garcia-Fernandez J."/>
            <person name="Gibson-Brown J.J."/>
            <person name="Grigoriev I.V."/>
            <person name="Horton A.C."/>
            <person name="de Jong P.J."/>
            <person name="Jurka J."/>
            <person name="Kapitonov V.V."/>
            <person name="Kohara Y."/>
            <person name="Kuroki Y."/>
            <person name="Lindquist E."/>
            <person name="Lucas S."/>
            <person name="Osoegawa K."/>
            <person name="Pennacchio L.A."/>
            <person name="Salamov A.A."/>
            <person name="Satou Y."/>
            <person name="Sauka-Spengler T."/>
            <person name="Schmutz J."/>
            <person name="Shin-I T."/>
            <person name="Toyoda A."/>
            <person name="Bronner-Fraser M."/>
            <person name="Fujiyama A."/>
            <person name="Holland L.Z."/>
            <person name="Holland P.W.H."/>
            <person name="Satoh N."/>
            <person name="Rokhsar D.S."/>
        </authorList>
    </citation>
    <scope>NUCLEOTIDE SEQUENCE [LARGE SCALE GENOMIC DNA]</scope>
    <source>
        <strain evidence="2">S238N-H82</strain>
        <tissue evidence="2">Testes</tissue>
    </source>
</reference>
<sequence>MANQDHGECYQAMTGDYHGLQPQSSPAYPGDSSIHHLEEKVQDSGIYRNGVCEKKDCYQVGGFRGTSFCRECYEKFKQELFRSDRAHRENSQVNMPSSIPSVSAASRPRQDASILYTKPSSPRSGVVSPPPSYSTLPTHIPPSPHTGSRWQERSLPAVSPYQEHPREPMRGRYISAPPVGAAVCPTSAQPIRAKTTGERREVKGGGDRPRLGSPAGGRQGGAGSRAPTYVQSQTSGDIGQDQSSAAYLGYPAEDPGDRKLCRNPYCSNFADPDRGGFCFPCFWIQHEGRETGPREGHLMHETAGCRPANVPRYLPSVAHRQDNITVTSDPPTPVHVDVYDNQFTFNTYIHPSAFTPSMWVPNPGVLPHVVRSSIPAIQGPLTEPLVRFPSFGESEFETGGERVFSGREKELLSWNTSAMGREDYV</sequence>
<accession>C3YXE7</accession>
<dbReference type="AlphaFoldDB" id="C3YXE7"/>